<keyword evidence="12 15" id="KW-0482">Metalloprotease</keyword>
<accession>A0A0X3PZI9</accession>
<feature type="binding site" evidence="17">
    <location>
        <position position="438"/>
    </location>
    <ligand>
        <name>Zn(2+)</name>
        <dbReference type="ChEBI" id="CHEBI:29105"/>
        <note>catalytic</note>
    </ligand>
</feature>
<keyword evidence="11 15" id="KW-0862">Zinc</keyword>
<feature type="binding site" evidence="17">
    <location>
        <position position="443"/>
    </location>
    <ligand>
        <name>Zn(2+)</name>
        <dbReference type="ChEBI" id="CHEBI:29105"/>
        <note>catalytic</note>
    </ligand>
</feature>
<comment type="subcellular location">
    <subcellularLocation>
        <location evidence="2">Cytoplasm</location>
    </subcellularLocation>
</comment>
<dbReference type="FunFam" id="3.30.540.30:FF:000001">
    <property type="entry name" value="Dipeptidyl peptidase 3"/>
    <property type="match status" value="1"/>
</dbReference>
<evidence type="ECO:0000256" key="13">
    <source>
        <dbReference type="ARBA" id="ARBA00031288"/>
    </source>
</evidence>
<dbReference type="Gene3D" id="3.30.540.30">
    <property type="match status" value="2"/>
</dbReference>
<dbReference type="EMBL" id="GEEE01006645">
    <property type="protein sequence ID" value="JAP56580.1"/>
    <property type="molecule type" value="Transcribed_RNA"/>
</dbReference>
<keyword evidence="7 15" id="KW-0963">Cytoplasm</keyword>
<proteinExistence type="inferred from homology"/>
<evidence type="ECO:0000256" key="10">
    <source>
        <dbReference type="ARBA" id="ARBA00022801"/>
    </source>
</evidence>
<feature type="binding site" evidence="17">
    <location>
        <position position="495"/>
    </location>
    <ligand>
        <name>Zn(2+)</name>
        <dbReference type="ChEBI" id="CHEBI:29105"/>
        <note>catalytic</note>
    </ligand>
</feature>
<organism evidence="18">
    <name type="scientific">Schistocephalus solidus</name>
    <name type="common">Tapeworm</name>
    <dbReference type="NCBI Taxonomy" id="70667"/>
    <lineage>
        <taxon>Eukaryota</taxon>
        <taxon>Metazoa</taxon>
        <taxon>Spiralia</taxon>
        <taxon>Lophotrochozoa</taxon>
        <taxon>Platyhelminthes</taxon>
        <taxon>Cestoda</taxon>
        <taxon>Eucestoda</taxon>
        <taxon>Diphyllobothriidea</taxon>
        <taxon>Diphyllobothriidae</taxon>
        <taxon>Schistocephalus</taxon>
    </lineage>
</organism>
<evidence type="ECO:0000256" key="6">
    <source>
        <dbReference type="ARBA" id="ARBA00022438"/>
    </source>
</evidence>
<dbReference type="GO" id="GO:0046872">
    <property type="term" value="F:metal ion binding"/>
    <property type="evidence" value="ECO:0007669"/>
    <property type="project" value="UniProtKB-KW"/>
</dbReference>
<dbReference type="GO" id="GO:0004177">
    <property type="term" value="F:aminopeptidase activity"/>
    <property type="evidence" value="ECO:0007669"/>
    <property type="project" value="UniProtKB-KW"/>
</dbReference>
<dbReference type="InterPro" id="IPR039461">
    <property type="entry name" value="Peptidase_M49"/>
</dbReference>
<evidence type="ECO:0000256" key="2">
    <source>
        <dbReference type="ARBA" id="ARBA00004496"/>
    </source>
</evidence>
<dbReference type="GO" id="GO:0005737">
    <property type="term" value="C:cytoplasm"/>
    <property type="evidence" value="ECO:0007669"/>
    <property type="project" value="UniProtKB-SubCell"/>
</dbReference>
<dbReference type="PANTHER" id="PTHR23422:SF11">
    <property type="entry name" value="DIPEPTIDYL PEPTIDASE 3"/>
    <property type="match status" value="1"/>
</dbReference>
<evidence type="ECO:0000256" key="1">
    <source>
        <dbReference type="ARBA" id="ARBA00001336"/>
    </source>
</evidence>
<comment type="similarity">
    <text evidence="3 15">Belongs to the peptidase M49 family.</text>
</comment>
<feature type="active site" evidence="16">
    <location>
        <position position="439"/>
    </location>
</feature>
<evidence type="ECO:0000256" key="9">
    <source>
        <dbReference type="ARBA" id="ARBA00022723"/>
    </source>
</evidence>
<evidence type="ECO:0000256" key="14">
    <source>
        <dbReference type="ARBA" id="ARBA00032119"/>
    </source>
</evidence>
<keyword evidence="6 15" id="KW-0031">Aminopeptidase</keyword>
<reference evidence="18" key="1">
    <citation type="submission" date="2016-01" db="EMBL/GenBank/DDBJ databases">
        <title>Reference transcriptome for the parasite Schistocephalus solidus: insights into the molecular evolution of parasitism.</title>
        <authorList>
            <person name="Hebert F.O."/>
            <person name="Grambauer S."/>
            <person name="Barber I."/>
            <person name="Landry C.R."/>
            <person name="Aubin-Horth N."/>
        </authorList>
    </citation>
    <scope>NUCLEOTIDE SEQUENCE</scope>
</reference>
<comment type="catalytic activity">
    <reaction evidence="1 15">
        <text>Release of an N-terminal dipeptide from a peptide comprising four or more residues, with broad specificity. Also acts on dipeptidyl 2-naphthylamides.</text>
        <dbReference type="EC" id="3.4.14.4"/>
    </reaction>
</comment>
<dbReference type="PIRSF" id="PIRSF007828">
    <property type="entry name" value="Dipeptidyl-peptidase_III"/>
    <property type="match status" value="1"/>
</dbReference>
<keyword evidence="10 15" id="KW-0378">Hydrolase</keyword>
<dbReference type="Pfam" id="PF03571">
    <property type="entry name" value="Peptidase_M49"/>
    <property type="match status" value="1"/>
</dbReference>
<dbReference type="GO" id="GO:0008239">
    <property type="term" value="F:dipeptidyl-peptidase activity"/>
    <property type="evidence" value="ECO:0007669"/>
    <property type="project" value="UniProtKB-UniRule"/>
</dbReference>
<gene>
    <name evidence="18" type="ORF">TR142713</name>
</gene>
<dbReference type="PANTHER" id="PTHR23422">
    <property type="entry name" value="DIPEPTIDYL PEPTIDASE III-RELATED"/>
    <property type="match status" value="1"/>
</dbReference>
<evidence type="ECO:0000256" key="3">
    <source>
        <dbReference type="ARBA" id="ARBA00010200"/>
    </source>
</evidence>
<dbReference type="FunFam" id="3.30.540.30:FF:000002">
    <property type="entry name" value="Dipeptidyl peptidase 3"/>
    <property type="match status" value="1"/>
</dbReference>
<dbReference type="AlphaFoldDB" id="A0A0X3PZI9"/>
<dbReference type="GO" id="GO:0008235">
    <property type="term" value="F:metalloexopeptidase activity"/>
    <property type="evidence" value="ECO:0007669"/>
    <property type="project" value="InterPro"/>
</dbReference>
<evidence type="ECO:0000313" key="18">
    <source>
        <dbReference type="EMBL" id="JAP56580.1"/>
    </source>
</evidence>
<evidence type="ECO:0000256" key="17">
    <source>
        <dbReference type="PIRSR" id="PIRSR007828-2"/>
    </source>
</evidence>
<dbReference type="GO" id="GO:0006508">
    <property type="term" value="P:proteolysis"/>
    <property type="evidence" value="ECO:0007669"/>
    <property type="project" value="UniProtKB-KW"/>
</dbReference>
<keyword evidence="8 15" id="KW-0645">Protease</keyword>
<comment type="cofactor">
    <cofactor evidence="15 17">
        <name>Zn(2+)</name>
        <dbReference type="ChEBI" id="CHEBI:29105"/>
    </cofactor>
    <text evidence="15 17">Binds 1 zinc ion per subunit.</text>
</comment>
<evidence type="ECO:0000256" key="8">
    <source>
        <dbReference type="ARBA" id="ARBA00022670"/>
    </source>
</evidence>
<evidence type="ECO:0000256" key="5">
    <source>
        <dbReference type="ARBA" id="ARBA00014713"/>
    </source>
</evidence>
<keyword evidence="9 15" id="KW-0479">Metal-binding</keyword>
<evidence type="ECO:0000256" key="12">
    <source>
        <dbReference type="ARBA" id="ARBA00023049"/>
    </source>
</evidence>
<dbReference type="EC" id="3.4.14.4" evidence="4 15"/>
<evidence type="ECO:0000256" key="4">
    <source>
        <dbReference type="ARBA" id="ARBA00012063"/>
    </source>
</evidence>
<protein>
    <recommendedName>
        <fullName evidence="5 15">Dipeptidyl peptidase 3</fullName>
        <ecNumber evidence="4 15">3.4.14.4</ecNumber>
    </recommendedName>
    <alternativeName>
        <fullName evidence="13 15">Dipeptidyl aminopeptidase III</fullName>
    </alternativeName>
    <alternativeName>
        <fullName evidence="14 15">Dipeptidyl peptidase III</fullName>
    </alternativeName>
</protein>
<evidence type="ECO:0000256" key="11">
    <source>
        <dbReference type="ARBA" id="ARBA00022833"/>
    </source>
</evidence>
<name>A0A0X3PZI9_SCHSO</name>
<evidence type="ECO:0000256" key="15">
    <source>
        <dbReference type="PIRNR" id="PIRNR007828"/>
    </source>
</evidence>
<sequence>MDDNVLVCPDVLSLDVKSFDLLSESEKRYLYALDEVAWIGALIDLIQLSPEAAGIFLLSQNIFEKQTVSELSDLAKSNGIRAEDFDAFVAYFASIYGNLGNYLSFGDTKFIPAVNREVFTNIVELTDAYKSSDIVREIFERVVDSIYSTHPGRLRLAFPPEGTTTYYSANCTRSDAELVQSFLNSRKMEAYNTRLVKSFEKDAKGRDNYILLVASAECREEEIENPGLPQSSTLKVQYGDYHELMQLIVSGITAVKAAALNDGQKKMWSEYQRSFQTGSIEAHKAGSRHWVADKQPAVESYIGFIESYRDPYGVRGEFETFVAIVDKDVSAKFQNLVNCASSFLPLLPWPSSYEKDVFLEPDFTSLDIISFATSGLPVGINIPNYDDIRQNIGFKNVSLGNVLKARFQDPTATFLCEKDKQCYLTNVGQAFEIQVGLHELLGHGSGKLFRRKDDGSFNFRSSVRDLLTGGDLTYWYEPGETWDSKFSSLASPFEECRAECVGVYLCDVADVLNIFDSENKFIPEDVIYINWLSMVRSGLMSLEFFTPPTSSGDSGAWRQAHCQARFAIFKVILDCDPTVLQIETVKGEDKNPDLRIHLDRSKLQSVAKPAVGEFLRKLQYYKSTGNVKDGSAFFLSYCAPTSEHMEWRKIVIARKKPRPFYVQPVTFESANKTITLKNYPASNEGIIQSFIDRYSSQRKFGPAALKALKSVWDRDQAYFYPSVAE</sequence>
<evidence type="ECO:0000256" key="16">
    <source>
        <dbReference type="PIRSR" id="PIRSR007828-1"/>
    </source>
</evidence>
<dbReference type="InterPro" id="IPR005317">
    <property type="entry name" value="Dipeptidyl-peptase3"/>
</dbReference>
<evidence type="ECO:0000256" key="7">
    <source>
        <dbReference type="ARBA" id="ARBA00022490"/>
    </source>
</evidence>